<proteinExistence type="predicted"/>
<feature type="domain" description="pPIWI-RE three-gene island" evidence="1">
    <location>
        <begin position="19"/>
        <end position="131"/>
    </location>
</feature>
<dbReference type="STRING" id="1178516.AWR27_03700"/>
<dbReference type="Pfam" id="PF18155">
    <property type="entry name" value="pPIWI_RE_Z"/>
    <property type="match status" value="1"/>
</dbReference>
<accession>A0A1P9WT33</accession>
<gene>
    <name evidence="2" type="ORF">AWR27_03700</name>
</gene>
<dbReference type="RefSeq" id="WP_077129961.1">
    <property type="nucleotide sequence ID" value="NZ_CP014263.1"/>
</dbReference>
<name>A0A1P9WT33_9BACT</name>
<evidence type="ECO:0000313" key="2">
    <source>
        <dbReference type="EMBL" id="AQG78522.1"/>
    </source>
</evidence>
<evidence type="ECO:0000259" key="1">
    <source>
        <dbReference type="Pfam" id="PF18155"/>
    </source>
</evidence>
<evidence type="ECO:0000313" key="3">
    <source>
        <dbReference type="Proteomes" id="UP000187941"/>
    </source>
</evidence>
<organism evidence="2 3">
    <name type="scientific">Spirosoma montaniterrae</name>
    <dbReference type="NCBI Taxonomy" id="1178516"/>
    <lineage>
        <taxon>Bacteria</taxon>
        <taxon>Pseudomonadati</taxon>
        <taxon>Bacteroidota</taxon>
        <taxon>Cytophagia</taxon>
        <taxon>Cytophagales</taxon>
        <taxon>Cytophagaceae</taxon>
        <taxon>Spirosoma</taxon>
    </lineage>
</organism>
<dbReference type="AlphaFoldDB" id="A0A1P9WT33"/>
<dbReference type="EMBL" id="CP014263">
    <property type="protein sequence ID" value="AQG78522.1"/>
    <property type="molecule type" value="Genomic_DNA"/>
</dbReference>
<protein>
    <recommendedName>
        <fullName evidence="1">pPIWI-RE three-gene island domain-containing protein</fullName>
    </recommendedName>
</protein>
<dbReference type="InterPro" id="IPR055254">
    <property type="entry name" value="pPIWI_RE_Z"/>
</dbReference>
<dbReference type="OrthoDB" id="957712at2"/>
<keyword evidence="3" id="KW-1185">Reference proteome</keyword>
<dbReference type="KEGG" id="smon:AWR27_03700"/>
<dbReference type="Proteomes" id="UP000187941">
    <property type="component" value="Chromosome"/>
</dbReference>
<sequence length="132" mass="14800">MNHTQRPRSNTPTNHRATLSTRQLVDLELGLYLLRHLRPSAPPTALPDLLSSAASATGQARLTPQQHKYLHRARLLLAHVANPNHWQALLDAYTAAPADRLAFDLSRDHSRFAEKSVGFSRNRIAVLRKMLA</sequence>
<reference evidence="2 3" key="1">
    <citation type="submission" date="2016-01" db="EMBL/GenBank/DDBJ databases">
        <authorList>
            <person name="Oliw E.H."/>
        </authorList>
    </citation>
    <scope>NUCLEOTIDE SEQUENCE [LARGE SCALE GENOMIC DNA]</scope>
    <source>
        <strain evidence="2 3">DY10</strain>
    </source>
</reference>